<dbReference type="EMBL" id="AFBI03000007">
    <property type="protein sequence ID" value="EJW05380.1"/>
    <property type="molecule type" value="Genomic_DNA"/>
</dbReference>
<dbReference type="HOGENOM" id="CLU_729634_0_0_1"/>
<name>J9DS27_EDHAE</name>
<reference evidence="1 2" key="1">
    <citation type="submission" date="2011-08" db="EMBL/GenBank/DDBJ databases">
        <authorList>
            <person name="Liu Z.J."/>
            <person name="Shi F.L."/>
            <person name="Lu J.Q."/>
            <person name="Li M."/>
            <person name="Wang Z.L."/>
        </authorList>
    </citation>
    <scope>NUCLEOTIDE SEQUENCE [LARGE SCALE GENOMIC DNA]</scope>
    <source>
        <strain evidence="1 2">USNM 41457</strain>
    </source>
</reference>
<keyword evidence="2" id="KW-1185">Reference proteome</keyword>
<reference evidence="2" key="2">
    <citation type="submission" date="2015-07" db="EMBL/GenBank/DDBJ databases">
        <title>Contrasting host-pathogen interactions and genome evolution in two generalist and specialist microsporidian pathogens of mosquitoes.</title>
        <authorList>
            <consortium name="The Broad Institute Genomics Platform"/>
            <consortium name="The Broad Institute Genome Sequencing Center for Infectious Disease"/>
            <person name="Cuomo C.A."/>
            <person name="Sanscrainte N.D."/>
            <person name="Goldberg J.M."/>
            <person name="Heiman D."/>
            <person name="Young S."/>
            <person name="Zeng Q."/>
            <person name="Becnel J.J."/>
            <person name="Birren B.W."/>
        </authorList>
    </citation>
    <scope>NUCLEOTIDE SEQUENCE [LARGE SCALE GENOMIC DNA]</scope>
    <source>
        <strain evidence="2">USNM 41457</strain>
    </source>
</reference>
<gene>
    <name evidence="1" type="ORF">EDEG_00578</name>
</gene>
<protein>
    <submittedName>
        <fullName evidence="1">Uncharacterized protein</fullName>
    </submittedName>
</protein>
<comment type="caution">
    <text evidence="1">The sequence shown here is derived from an EMBL/GenBank/DDBJ whole genome shotgun (WGS) entry which is preliminary data.</text>
</comment>
<dbReference type="VEuPathDB" id="MicrosporidiaDB:EDEG_00578"/>
<dbReference type="Proteomes" id="UP000003163">
    <property type="component" value="Unassembled WGS sequence"/>
</dbReference>
<dbReference type="AlphaFoldDB" id="J9DS27"/>
<organism evidence="1 2">
    <name type="scientific">Edhazardia aedis (strain USNM 41457)</name>
    <name type="common">Microsporidian parasite</name>
    <dbReference type="NCBI Taxonomy" id="1003232"/>
    <lineage>
        <taxon>Eukaryota</taxon>
        <taxon>Fungi</taxon>
        <taxon>Fungi incertae sedis</taxon>
        <taxon>Microsporidia</taxon>
        <taxon>Edhazardia</taxon>
    </lineage>
</organism>
<accession>J9DS27</accession>
<dbReference type="InParanoid" id="J9DS27"/>
<proteinExistence type="predicted"/>
<sequence>MRKILILISCKTVFMKLWNIWDRNKFNNYVPSQQNKNNISNKSFEKLDSNNEMEKKINNRINPIIKSEIEKLYSIKQNENEMVSKENIPYRSMRKPIKNDNNFKIQNWGNLMQLSKNNRDVKYGSRFKRDTSEITIEKKEKVILEKGKIINDHILNMKNIKNSKIKDLLDYFYSECMQIKQNILDDIILKSEITENEQQETNSLNLENKNKPVELDLAINLVFSCLSDIDNTVSYAQNETPNIIDTCIENSYLNVLNSVQKLLKTHVSDLYIFNVDEIVENICSNAQLCSLFIQKHFKTLSLKLKNLLIHISLEITDQKIEMIKKIISNTDDLILKIDVSDKYEKLKIEIMNILKQDSYDLSNYVIDSLVDIIKKISSE</sequence>
<evidence type="ECO:0000313" key="2">
    <source>
        <dbReference type="Proteomes" id="UP000003163"/>
    </source>
</evidence>
<evidence type="ECO:0000313" key="1">
    <source>
        <dbReference type="EMBL" id="EJW05380.1"/>
    </source>
</evidence>